<evidence type="ECO:0000256" key="7">
    <source>
        <dbReference type="ARBA" id="ARBA00023136"/>
    </source>
</evidence>
<evidence type="ECO:0000256" key="3">
    <source>
        <dbReference type="ARBA" id="ARBA00022448"/>
    </source>
</evidence>
<evidence type="ECO:0000256" key="1">
    <source>
        <dbReference type="ARBA" id="ARBA00004651"/>
    </source>
</evidence>
<dbReference type="PIRSF" id="PIRSF005353">
    <property type="entry name" value="PbuG"/>
    <property type="match status" value="1"/>
</dbReference>
<dbReference type="GO" id="GO:0005345">
    <property type="term" value="F:purine nucleobase transmembrane transporter activity"/>
    <property type="evidence" value="ECO:0007669"/>
    <property type="project" value="TreeGrafter"/>
</dbReference>
<evidence type="ECO:0000256" key="6">
    <source>
        <dbReference type="ARBA" id="ARBA00022989"/>
    </source>
</evidence>
<keyword evidence="6 8" id="KW-1133">Transmembrane helix</keyword>
<feature type="transmembrane region" description="Helical" evidence="9">
    <location>
        <begin position="433"/>
        <end position="451"/>
    </location>
</feature>
<feature type="transmembrane region" description="Helical" evidence="9">
    <location>
        <begin position="141"/>
        <end position="163"/>
    </location>
</feature>
<keyword evidence="3 8" id="KW-0813">Transport</keyword>
<gene>
    <name evidence="10" type="ORF">Y88_2785</name>
</gene>
<dbReference type="OrthoDB" id="9808458at2"/>
<feature type="transmembrane region" description="Helical" evidence="9">
    <location>
        <begin position="210"/>
        <end position="229"/>
    </location>
</feature>
<evidence type="ECO:0000256" key="5">
    <source>
        <dbReference type="ARBA" id="ARBA00022692"/>
    </source>
</evidence>
<dbReference type="HOGENOM" id="CLU_024508_0_1_5"/>
<feature type="transmembrane region" description="Helical" evidence="9">
    <location>
        <begin position="183"/>
        <end position="203"/>
    </location>
</feature>
<comment type="similarity">
    <text evidence="2 8">Belongs to the nucleobase:cation symporter-2 (NCS2) (TC 2.A.40) family. Azg-like subfamily.</text>
</comment>
<evidence type="ECO:0000256" key="2">
    <source>
        <dbReference type="ARBA" id="ARBA00005697"/>
    </source>
</evidence>
<evidence type="ECO:0000256" key="9">
    <source>
        <dbReference type="SAM" id="Phobius"/>
    </source>
</evidence>
<feature type="transmembrane region" description="Helical" evidence="9">
    <location>
        <begin position="249"/>
        <end position="282"/>
    </location>
</feature>
<dbReference type="InterPro" id="IPR006043">
    <property type="entry name" value="NCS2"/>
</dbReference>
<reference evidence="10 11" key="1">
    <citation type="journal article" date="2012" name="J. Bacteriol.">
        <title>Draft Genome Sequence of Novosphingobium nitrogenifigens Y88T.</title>
        <authorList>
            <person name="Strabala T.J."/>
            <person name="Macdonald L."/>
            <person name="Liu V."/>
            <person name="Smit A.M."/>
        </authorList>
    </citation>
    <scope>NUCLEOTIDE SEQUENCE [LARGE SCALE GENOMIC DNA]</scope>
    <source>
        <strain evidence="10 11">DSM 19370</strain>
    </source>
</reference>
<feature type="transmembrane region" description="Helical" evidence="9">
    <location>
        <begin position="110"/>
        <end position="129"/>
    </location>
</feature>
<dbReference type="InterPro" id="IPR045018">
    <property type="entry name" value="Azg-like"/>
</dbReference>
<dbReference type="PANTHER" id="PTHR43337:SF1">
    <property type="entry name" value="XANTHINE_URACIL PERMEASE C887.17-RELATED"/>
    <property type="match status" value="1"/>
</dbReference>
<dbReference type="Pfam" id="PF00860">
    <property type="entry name" value="Xan_ur_permease"/>
    <property type="match status" value="1"/>
</dbReference>
<comment type="caution">
    <text evidence="10">The sequence shown here is derived from an EMBL/GenBank/DDBJ whole genome shotgun (WGS) entry which is preliminary data.</text>
</comment>
<keyword evidence="11" id="KW-1185">Reference proteome</keyword>
<evidence type="ECO:0000256" key="8">
    <source>
        <dbReference type="PIRNR" id="PIRNR005353"/>
    </source>
</evidence>
<dbReference type="STRING" id="983920.Y88_2785"/>
<feature type="transmembrane region" description="Helical" evidence="9">
    <location>
        <begin position="62"/>
        <end position="84"/>
    </location>
</feature>
<dbReference type="AlphaFoldDB" id="F1Z485"/>
<feature type="transmembrane region" description="Helical" evidence="9">
    <location>
        <begin position="336"/>
        <end position="354"/>
    </location>
</feature>
<dbReference type="EMBL" id="AEWJ01000018">
    <property type="protein sequence ID" value="EGD60495.1"/>
    <property type="molecule type" value="Genomic_DNA"/>
</dbReference>
<dbReference type="FunCoup" id="F1Z485">
    <property type="interactions" value="463"/>
</dbReference>
<feature type="transmembrane region" description="Helical" evidence="9">
    <location>
        <begin position="392"/>
        <end position="421"/>
    </location>
</feature>
<dbReference type="InterPro" id="IPR026033">
    <property type="entry name" value="Azg-like_bact_archaea"/>
</dbReference>
<keyword evidence="4 8" id="KW-1003">Cell membrane</keyword>
<protein>
    <submittedName>
        <fullName evidence="10">Xanthine/uracil/vitamin C permease</fullName>
    </submittedName>
</protein>
<evidence type="ECO:0000313" key="10">
    <source>
        <dbReference type="EMBL" id="EGD60495.1"/>
    </source>
</evidence>
<comment type="subcellular location">
    <subcellularLocation>
        <location evidence="1 8">Cell membrane</location>
        <topology evidence="1 8">Multi-pass membrane protein</topology>
    </subcellularLocation>
</comment>
<feature type="transmembrane region" description="Helical" evidence="9">
    <location>
        <begin position="302"/>
        <end position="324"/>
    </location>
</feature>
<name>F1Z485_9SPHN</name>
<sequence length="452" mass="47588">MSTAASSAIESAPTGWLDRRFRFRERGSNVRTEVLAGFTTFFTMAYVVVVNPAILGMAGMPVAGVATATCIGSLFACLLMGFLADAPVAMAPGMGLNAYFSFTVVQQMHLPWQVGLVCVFLSGLFFLLLTRLGVRQMVMSVIPHHLLAAVAAGIGMFIALIGLKNAGIVVANPDTIVALGKMTAGGPVLSLIGLAVIIGLTLLGVRGAILISILVTTVIGIATGMAPVAPTHQGWADMGSTILALDPAWAWRLFGHGWGVLEVVFVFLFVDLFENIGTLVAVTRKAGLVRRDGTIPGLDRMLYADSISSMIGALLGTTTVTSYVESATGVEVGGRSGLTAVVTGLLFLVALPFAPYAQLVPLAATAPALIVVGALMMAPLTEIDWNKSDEAISAFLALVMIPLTFSIANGLAFGITSHALMKAFRREFGRENWLLYVLAVLFVFRFAYIAGV</sequence>
<feature type="transmembrane region" description="Helical" evidence="9">
    <location>
        <begin position="359"/>
        <end position="380"/>
    </location>
</feature>
<evidence type="ECO:0000256" key="4">
    <source>
        <dbReference type="ARBA" id="ARBA00022475"/>
    </source>
</evidence>
<evidence type="ECO:0000313" key="11">
    <source>
        <dbReference type="Proteomes" id="UP000004728"/>
    </source>
</evidence>
<dbReference type="GO" id="GO:0005886">
    <property type="term" value="C:plasma membrane"/>
    <property type="evidence" value="ECO:0007669"/>
    <property type="project" value="UniProtKB-SubCell"/>
</dbReference>
<feature type="transmembrane region" description="Helical" evidence="9">
    <location>
        <begin position="34"/>
        <end position="55"/>
    </location>
</feature>
<dbReference type="InParanoid" id="F1Z485"/>
<keyword evidence="5 8" id="KW-0812">Transmembrane</keyword>
<organism evidence="10 11">
    <name type="scientific">Novosphingobium nitrogenifigens DSM 19370</name>
    <dbReference type="NCBI Taxonomy" id="983920"/>
    <lineage>
        <taxon>Bacteria</taxon>
        <taxon>Pseudomonadati</taxon>
        <taxon>Pseudomonadota</taxon>
        <taxon>Alphaproteobacteria</taxon>
        <taxon>Sphingomonadales</taxon>
        <taxon>Sphingomonadaceae</taxon>
        <taxon>Novosphingobium</taxon>
    </lineage>
</organism>
<dbReference type="eggNOG" id="COG2252">
    <property type="taxonomic scope" value="Bacteria"/>
</dbReference>
<dbReference type="RefSeq" id="WP_008068315.1">
    <property type="nucleotide sequence ID" value="NZ_AQWK01000009.1"/>
</dbReference>
<dbReference type="PANTHER" id="PTHR43337">
    <property type="entry name" value="XANTHINE/URACIL PERMEASE C887.17-RELATED"/>
    <property type="match status" value="1"/>
</dbReference>
<proteinExistence type="inferred from homology"/>
<keyword evidence="7 8" id="KW-0472">Membrane</keyword>
<accession>F1Z485</accession>
<dbReference type="Proteomes" id="UP000004728">
    <property type="component" value="Unassembled WGS sequence"/>
</dbReference>